<organism evidence="4 5">
    <name type="scientific">Sodaliphilus pleomorphus</name>
    <dbReference type="NCBI Taxonomy" id="2606626"/>
    <lineage>
        <taxon>Bacteria</taxon>
        <taxon>Pseudomonadati</taxon>
        <taxon>Bacteroidota</taxon>
        <taxon>Bacteroidia</taxon>
        <taxon>Bacteroidales</taxon>
        <taxon>Muribaculaceae</taxon>
        <taxon>Sodaliphilus</taxon>
    </lineage>
</organism>
<dbReference type="InterPro" id="IPR002737">
    <property type="entry name" value="MEMO1_fam"/>
</dbReference>
<dbReference type="Gene3D" id="3.30.1490.150">
    <property type="entry name" value="Hypothetical protein ph0010, domain 2"/>
    <property type="match status" value="1"/>
</dbReference>
<reference evidence="4 5" key="1">
    <citation type="submission" date="2019-08" db="EMBL/GenBank/DDBJ databases">
        <title>In-depth cultivation of the pig gut microbiome towards novel bacterial diversity and tailored functional studies.</title>
        <authorList>
            <person name="Wylensek D."/>
            <person name="Hitch T.C.A."/>
            <person name="Clavel T."/>
        </authorList>
    </citation>
    <scope>NUCLEOTIDE SEQUENCE [LARGE SCALE GENOMIC DNA]</scope>
    <source>
        <strain evidence="4 5">Oil-RF-744-WCA-WT-10</strain>
    </source>
</reference>
<dbReference type="InterPro" id="IPR036071">
    <property type="entry name" value="AMMECR1_dom_sf"/>
</dbReference>
<dbReference type="Pfam" id="PF01871">
    <property type="entry name" value="AMMECR1"/>
    <property type="match status" value="1"/>
</dbReference>
<dbReference type="InterPro" id="IPR027623">
    <property type="entry name" value="AmmeMemoSam_A"/>
</dbReference>
<dbReference type="InterPro" id="IPR002733">
    <property type="entry name" value="AMMECR1_domain"/>
</dbReference>
<dbReference type="NCBIfam" id="TIGR04336">
    <property type="entry name" value="AmmeMemoSam_B"/>
    <property type="match status" value="1"/>
</dbReference>
<evidence type="ECO:0000256" key="2">
    <source>
        <dbReference type="HAMAP-Rule" id="MF_00055"/>
    </source>
</evidence>
<dbReference type="SUPFAM" id="SSF143447">
    <property type="entry name" value="AMMECR1-like"/>
    <property type="match status" value="1"/>
</dbReference>
<sequence length="494" mass="54345">MHKIIVFAILLTMMCGTIQGITSGPHSQRKVRQAAVAGQFYSANPVKLKADVTAAFRANAAVRPVDGVQAVIVPHAGYVFSARVAAAAYAAIAPTARYERIILLGPSHCVYLNKASVATLYRQYATPLGRVEVDTAACDAIEASSPVFTCDERAHSREHCLEVQLPLLQSRLKTMPPIVPILVATSDVQQLQRIAQALKPYFNEKNLFVISSDFSHYPSCDDARVVDKATGQAVMTGRCDDFVKALDRNRARGIDSLVTSACGEAAIATLLLMSQGDQSVKIKHAAYSNSGDSPYGSRDRVVGYHSFVFYREPSPAVAFSLTEADKQELKKIARASIESAFGRPAYVPGRLSPALQCKCGAFVTLNKCGRLRGCIGHFGQDVPLYKIVEHMARAAAFEDPRFDRLRRDELDSIEIEISVLTPMRRIHDISEFKLHRDGIYIKKGSRAGTFLPQVADEVNWTKEEFLGHCARDKAGLGWDGWRTAQLYTYQAIVF</sequence>
<dbReference type="Pfam" id="PF01875">
    <property type="entry name" value="Memo"/>
    <property type="match status" value="1"/>
</dbReference>
<comment type="similarity">
    <text evidence="1 2">Belongs to the MEMO1 family.</text>
</comment>
<keyword evidence="5" id="KW-1185">Reference proteome</keyword>
<dbReference type="Gene3D" id="3.30.700.20">
    <property type="entry name" value="Hypothetical protein ph0010, domain 1"/>
    <property type="match status" value="1"/>
</dbReference>
<dbReference type="Proteomes" id="UP000483362">
    <property type="component" value="Unassembled WGS sequence"/>
</dbReference>
<dbReference type="Gene3D" id="3.40.830.10">
    <property type="entry name" value="LigB-like"/>
    <property type="match status" value="1"/>
</dbReference>
<protein>
    <recommendedName>
        <fullName evidence="2">MEMO1 family protein FYJ29_09370</fullName>
    </recommendedName>
</protein>
<comment type="caution">
    <text evidence="4">The sequence shown here is derived from an EMBL/GenBank/DDBJ whole genome shotgun (WGS) entry which is preliminary data.</text>
</comment>
<dbReference type="HAMAP" id="MF_00055">
    <property type="entry name" value="MEMO1"/>
    <property type="match status" value="1"/>
</dbReference>
<dbReference type="NCBIfam" id="TIGR00296">
    <property type="entry name" value="TIGR00296 family protein"/>
    <property type="match status" value="1"/>
</dbReference>
<dbReference type="InterPro" id="IPR027485">
    <property type="entry name" value="AMMECR1_N"/>
</dbReference>
<dbReference type="CDD" id="cd07361">
    <property type="entry name" value="MEMO_like"/>
    <property type="match status" value="1"/>
</dbReference>
<dbReference type="NCBIfam" id="TIGR04335">
    <property type="entry name" value="AmmeMemoSam_A"/>
    <property type="match status" value="1"/>
</dbReference>
<dbReference type="AlphaFoldDB" id="A0A6L5XFD9"/>
<dbReference type="InterPro" id="IPR023473">
    <property type="entry name" value="AMMECR1"/>
</dbReference>
<dbReference type="PANTHER" id="PTHR11060:SF0">
    <property type="entry name" value="PROTEIN MEMO1"/>
    <property type="match status" value="1"/>
</dbReference>
<dbReference type="RefSeq" id="WP_154328468.1">
    <property type="nucleotide sequence ID" value="NZ_CP045696.1"/>
</dbReference>
<evidence type="ECO:0000259" key="3">
    <source>
        <dbReference type="PROSITE" id="PS51112"/>
    </source>
</evidence>
<dbReference type="EMBL" id="VULT01000014">
    <property type="protein sequence ID" value="MSS17962.1"/>
    <property type="molecule type" value="Genomic_DNA"/>
</dbReference>
<accession>A0A6L5XFD9</accession>
<feature type="domain" description="AMMECR1" evidence="3">
    <location>
        <begin position="324"/>
        <end position="494"/>
    </location>
</feature>
<name>A0A6L5XFD9_9BACT</name>
<evidence type="ECO:0000313" key="5">
    <source>
        <dbReference type="Proteomes" id="UP000483362"/>
    </source>
</evidence>
<evidence type="ECO:0000256" key="1">
    <source>
        <dbReference type="ARBA" id="ARBA00006315"/>
    </source>
</evidence>
<dbReference type="PANTHER" id="PTHR11060">
    <property type="entry name" value="PROTEIN MEMO1"/>
    <property type="match status" value="1"/>
</dbReference>
<proteinExistence type="inferred from homology"/>
<gene>
    <name evidence="4" type="primary">amrB</name>
    <name evidence="4" type="ORF">FYJ29_09370</name>
</gene>
<evidence type="ECO:0000313" key="4">
    <source>
        <dbReference type="EMBL" id="MSS17962.1"/>
    </source>
</evidence>
<dbReference type="PROSITE" id="PS51112">
    <property type="entry name" value="AMMECR1"/>
    <property type="match status" value="1"/>
</dbReference>